<protein>
    <submittedName>
        <fullName evidence="4">Mediator of RNA polymerase II transcription subunit 30</fullName>
    </submittedName>
</protein>
<dbReference type="GeneID" id="115741396"/>
<dbReference type="PANTHER" id="PTHR36406:SF2">
    <property type="entry name" value="MEDIATOR OF RNA POLYMERASE II TRANSCRIPTION SUBUNIT 30"/>
    <property type="match status" value="1"/>
</dbReference>
<keyword evidence="1" id="KW-0175">Coiled coil</keyword>
<dbReference type="InterPro" id="IPR034568">
    <property type="entry name" value="MED30"/>
</dbReference>
<reference evidence="4" key="1">
    <citation type="submission" date="2025-08" db="UniProtKB">
        <authorList>
            <consortium name="RefSeq"/>
        </authorList>
    </citation>
    <scope>IDENTIFICATION</scope>
    <source>
        <tissue evidence="4">Leaf</tissue>
    </source>
</reference>
<evidence type="ECO:0000256" key="2">
    <source>
        <dbReference type="SAM" id="MobiDB-lite"/>
    </source>
</evidence>
<dbReference type="GO" id="GO:0016592">
    <property type="term" value="C:mediator complex"/>
    <property type="evidence" value="ECO:0007669"/>
    <property type="project" value="InterPro"/>
</dbReference>
<dbReference type="RefSeq" id="XP_030531121.1">
    <property type="nucleotide sequence ID" value="XM_030675261.2"/>
</dbReference>
<proteinExistence type="predicted"/>
<dbReference type="OrthoDB" id="532289at2759"/>
<keyword evidence="3" id="KW-1185">Reference proteome</keyword>
<feature type="coiled-coil region" evidence="1">
    <location>
        <begin position="133"/>
        <end position="164"/>
    </location>
</feature>
<evidence type="ECO:0000313" key="3">
    <source>
        <dbReference type="Proteomes" id="UP000827889"/>
    </source>
</evidence>
<dbReference type="Proteomes" id="UP000827889">
    <property type="component" value="Chromosome 6"/>
</dbReference>
<name>A0A8B8P8M7_9MYRT</name>
<sequence length="177" mass="18995">MEERTGNPMTTPKSTQELAVEGQKHLEDTIESAFHILSSMNDELCNPSLWSAPSSASGGSLLLNGDSSSDSSHHLDFAGSGGGALDEARLRYKNSVASLRAVLAAIPTSRKAKSFDPGASMSSSIPLVDQVEMESLEEQASNLRKALVEKNKHLKLLIDQLRELIADVSTWQSPCSV</sequence>
<dbReference type="PANTHER" id="PTHR36406">
    <property type="entry name" value="MEDIATOR OF RNA POLYMERASE II TRANSCRIPTION SUBUNIT 30"/>
    <property type="match status" value="1"/>
</dbReference>
<organism evidence="3 4">
    <name type="scientific">Rhodamnia argentea</name>
    <dbReference type="NCBI Taxonomy" id="178133"/>
    <lineage>
        <taxon>Eukaryota</taxon>
        <taxon>Viridiplantae</taxon>
        <taxon>Streptophyta</taxon>
        <taxon>Embryophyta</taxon>
        <taxon>Tracheophyta</taxon>
        <taxon>Spermatophyta</taxon>
        <taxon>Magnoliopsida</taxon>
        <taxon>eudicotyledons</taxon>
        <taxon>Gunneridae</taxon>
        <taxon>Pentapetalae</taxon>
        <taxon>rosids</taxon>
        <taxon>malvids</taxon>
        <taxon>Myrtales</taxon>
        <taxon>Myrtaceae</taxon>
        <taxon>Myrtoideae</taxon>
        <taxon>Myrteae</taxon>
        <taxon>Australasian group</taxon>
        <taxon>Rhodamnia</taxon>
    </lineage>
</organism>
<evidence type="ECO:0000313" key="4">
    <source>
        <dbReference type="RefSeq" id="XP_030531121.1"/>
    </source>
</evidence>
<evidence type="ECO:0000256" key="1">
    <source>
        <dbReference type="SAM" id="Coils"/>
    </source>
</evidence>
<dbReference type="AlphaFoldDB" id="A0A8B8P8M7"/>
<feature type="region of interest" description="Disordered" evidence="2">
    <location>
        <begin position="1"/>
        <end position="21"/>
    </location>
</feature>
<gene>
    <name evidence="4" type="primary">LOC115741396</name>
</gene>
<accession>A0A8B8P8M7</accession>
<feature type="compositionally biased region" description="Polar residues" evidence="2">
    <location>
        <begin position="7"/>
        <end position="17"/>
    </location>
</feature>
<dbReference type="KEGG" id="rarg:115741396"/>